<protein>
    <recommendedName>
        <fullName evidence="3">allantoicase</fullName>
        <ecNumber evidence="3">3.5.3.4</ecNumber>
    </recommendedName>
</protein>
<evidence type="ECO:0000256" key="5">
    <source>
        <dbReference type="ARBA" id="ARBA00022801"/>
    </source>
</evidence>
<dbReference type="EMBL" id="CP055902">
    <property type="protein sequence ID" value="QKX63032.1"/>
    <property type="molecule type" value="Genomic_DNA"/>
</dbReference>
<dbReference type="Proteomes" id="UP000509510">
    <property type="component" value="Chromosome V"/>
</dbReference>
<organism evidence="10 11">
    <name type="scientific">Talaromyces rugulosus</name>
    <name type="common">Penicillium rugulosum</name>
    <dbReference type="NCBI Taxonomy" id="121627"/>
    <lineage>
        <taxon>Eukaryota</taxon>
        <taxon>Fungi</taxon>
        <taxon>Dikarya</taxon>
        <taxon>Ascomycota</taxon>
        <taxon>Pezizomycotina</taxon>
        <taxon>Eurotiomycetes</taxon>
        <taxon>Eurotiomycetidae</taxon>
        <taxon>Eurotiales</taxon>
        <taxon>Trichocomaceae</taxon>
        <taxon>Talaromyces</taxon>
        <taxon>Talaromyces sect. Islandici</taxon>
    </lineage>
</organism>
<dbReference type="InterPro" id="IPR008979">
    <property type="entry name" value="Galactose-bd-like_sf"/>
</dbReference>
<comment type="similarity">
    <text evidence="2">Belongs to the allantoicase family.</text>
</comment>
<comment type="catalytic activity">
    <reaction evidence="1">
        <text>allantoate + H2O = (S)-ureidoglycolate + urea</text>
        <dbReference type="Rhea" id="RHEA:11016"/>
        <dbReference type="ChEBI" id="CHEBI:15377"/>
        <dbReference type="ChEBI" id="CHEBI:16199"/>
        <dbReference type="ChEBI" id="CHEBI:17536"/>
        <dbReference type="ChEBI" id="CHEBI:57296"/>
        <dbReference type="EC" id="3.5.3.4"/>
    </reaction>
</comment>
<evidence type="ECO:0000259" key="9">
    <source>
        <dbReference type="Pfam" id="PF03561"/>
    </source>
</evidence>
<reference evidence="11" key="1">
    <citation type="submission" date="2020-06" db="EMBL/GenBank/DDBJ databases">
        <title>A chromosome-scale genome assembly of Talaromyces rugulosus W13939.</title>
        <authorList>
            <person name="Wang B."/>
            <person name="Guo L."/>
            <person name="Ye K."/>
            <person name="Wang L."/>
        </authorList>
    </citation>
    <scope>NUCLEOTIDE SEQUENCE [LARGE SCALE GENOMIC DNA]</scope>
    <source>
        <strain evidence="11">W13939</strain>
    </source>
</reference>
<feature type="region of interest" description="Disordered" evidence="8">
    <location>
        <begin position="1"/>
        <end position="29"/>
    </location>
</feature>
<dbReference type="Pfam" id="PF03561">
    <property type="entry name" value="Allantoicase"/>
    <property type="match status" value="2"/>
</dbReference>
<keyword evidence="11" id="KW-1185">Reference proteome</keyword>
<dbReference type="PANTHER" id="PTHR12045">
    <property type="entry name" value="ALLANTOICASE"/>
    <property type="match status" value="1"/>
</dbReference>
<comment type="function">
    <text evidence="6">Utilization of purines as secondary nitrogen sources, when primary sources are limiting.</text>
</comment>
<dbReference type="InterPro" id="IPR005164">
    <property type="entry name" value="Allantoicase"/>
</dbReference>
<evidence type="ECO:0000256" key="7">
    <source>
        <dbReference type="ARBA" id="ARBA00060607"/>
    </source>
</evidence>
<evidence type="ECO:0000256" key="6">
    <source>
        <dbReference type="ARBA" id="ARBA00056910"/>
    </source>
</evidence>
<dbReference type="InterPro" id="IPR015908">
    <property type="entry name" value="Allantoicase_dom"/>
</dbReference>
<dbReference type="OrthoDB" id="10266039at2759"/>
<name>A0A7H8R9J5_TALRU</name>
<dbReference type="EC" id="3.5.3.4" evidence="3"/>
<dbReference type="AlphaFoldDB" id="A0A7H8R9J5"/>
<proteinExistence type="inferred from homology"/>
<evidence type="ECO:0000256" key="4">
    <source>
        <dbReference type="ARBA" id="ARBA00022631"/>
    </source>
</evidence>
<feature type="domain" description="Allantoicase" evidence="9">
    <location>
        <begin position="239"/>
        <end position="387"/>
    </location>
</feature>
<comment type="pathway">
    <text evidence="7">Nitrogen metabolism; (S)-allantoin degradation; (S)-ureidoglycolate from allantoate (aminidohydrolase route): step 1/1.</text>
</comment>
<dbReference type="PANTHER" id="PTHR12045:SF3">
    <property type="entry name" value="INACTIVE ALLANTOICASE-RELATED"/>
    <property type="match status" value="1"/>
</dbReference>
<dbReference type="RefSeq" id="XP_035349206.1">
    <property type="nucleotide sequence ID" value="XM_035493313.1"/>
</dbReference>
<dbReference type="HAMAP" id="MF_00813">
    <property type="entry name" value="Allantoicase"/>
    <property type="match status" value="1"/>
</dbReference>
<feature type="domain" description="Allantoicase" evidence="9">
    <location>
        <begin position="53"/>
        <end position="213"/>
    </location>
</feature>
<dbReference type="FunFam" id="2.60.120.260:FF:000078">
    <property type="entry name" value="DAL2p Allantoicase"/>
    <property type="match status" value="1"/>
</dbReference>
<dbReference type="PIRSF" id="PIRSF016516">
    <property type="entry name" value="Allantoicase"/>
    <property type="match status" value="1"/>
</dbReference>
<evidence type="ECO:0000313" key="10">
    <source>
        <dbReference type="EMBL" id="QKX63032.1"/>
    </source>
</evidence>
<keyword evidence="4" id="KW-0659">Purine metabolism</keyword>
<dbReference type="FunFam" id="2.60.120.260:FF:000059">
    <property type="entry name" value="Probable allantoicase"/>
    <property type="match status" value="1"/>
</dbReference>
<evidence type="ECO:0000313" key="11">
    <source>
        <dbReference type="Proteomes" id="UP000509510"/>
    </source>
</evidence>
<dbReference type="KEGG" id="trg:TRUGW13939_10200"/>
<sequence length="389" mass="41737">MEVPAIPSDAASQLPASTTLATTTPSPVTRVPNDQIDQVFARTTNLASSALNATVLACSNDYFAGAANLLTPTAPIHKPGVFVHTGAWYDGWETRRHNPEPYDWVVIKLGVAGGAIEGVEVDTAYFVGNYGEKAELQGAYVPGGQGGVSDEDIASPDYKGWSTILPVVECGPSQRRAWKIDSYDPANPKPYTHVRLLMYPDGGFARLRLYGHAIPPPPPSSAAAQGQEKEEELSSALLGGLALSASDQHYTPASNTILPGRGKDMGDGWETARSRTLGHVDWAIFRLGVSGTVSKVVVDTKDFRGNFPREVRVHGLVKSDSTEEPGHDHPGWVELLSGDKKTQADTEHVFEGADLAAGGEDKRVFTHAKLTLVPDGGVKRFRIFGQRTV</sequence>
<dbReference type="GO" id="GO:0004037">
    <property type="term" value="F:allantoicase activity"/>
    <property type="evidence" value="ECO:0007669"/>
    <property type="project" value="UniProtKB-EC"/>
</dbReference>
<dbReference type="Gene3D" id="2.60.120.260">
    <property type="entry name" value="Galactose-binding domain-like"/>
    <property type="match status" value="2"/>
</dbReference>
<keyword evidence="5" id="KW-0378">Hydrolase</keyword>
<dbReference type="SUPFAM" id="SSF49785">
    <property type="entry name" value="Galactose-binding domain-like"/>
    <property type="match status" value="2"/>
</dbReference>
<dbReference type="GeneID" id="55997681"/>
<accession>A0A7H8R9J5</accession>
<feature type="compositionally biased region" description="Low complexity" evidence="8">
    <location>
        <begin position="10"/>
        <end position="27"/>
    </location>
</feature>
<evidence type="ECO:0000256" key="3">
    <source>
        <dbReference type="ARBA" id="ARBA00012170"/>
    </source>
</evidence>
<gene>
    <name evidence="10" type="ORF">TRUGW13939_10200</name>
</gene>
<dbReference type="GO" id="GO:0000256">
    <property type="term" value="P:allantoin catabolic process"/>
    <property type="evidence" value="ECO:0007669"/>
    <property type="project" value="InterPro"/>
</dbReference>
<dbReference type="GO" id="GO:0006144">
    <property type="term" value="P:purine nucleobase metabolic process"/>
    <property type="evidence" value="ECO:0007669"/>
    <property type="project" value="UniProtKB-KW"/>
</dbReference>
<evidence type="ECO:0000256" key="1">
    <source>
        <dbReference type="ARBA" id="ARBA00001314"/>
    </source>
</evidence>
<dbReference type="NCBIfam" id="TIGR02961">
    <property type="entry name" value="allantoicase"/>
    <property type="match status" value="1"/>
</dbReference>
<evidence type="ECO:0000256" key="8">
    <source>
        <dbReference type="SAM" id="MobiDB-lite"/>
    </source>
</evidence>
<evidence type="ECO:0000256" key="2">
    <source>
        <dbReference type="ARBA" id="ARBA00009242"/>
    </source>
</evidence>